<evidence type="ECO:0000313" key="5">
    <source>
        <dbReference type="EMBL" id="QVI19026.1"/>
    </source>
</evidence>
<evidence type="ECO:0000313" key="6">
    <source>
        <dbReference type="Proteomes" id="UP000683310"/>
    </source>
</evidence>
<dbReference type="PANTHER" id="PTHR46796">
    <property type="entry name" value="HTH-TYPE TRANSCRIPTIONAL ACTIVATOR RHAS-RELATED"/>
    <property type="match status" value="1"/>
</dbReference>
<protein>
    <submittedName>
        <fullName evidence="5">Helix-turn-helix domain-containing protein</fullName>
    </submittedName>
</protein>
<dbReference type="PANTHER" id="PTHR46796:SF6">
    <property type="entry name" value="ARAC SUBFAMILY"/>
    <property type="match status" value="1"/>
</dbReference>
<dbReference type="InterPro" id="IPR018060">
    <property type="entry name" value="HTH_AraC"/>
</dbReference>
<evidence type="ECO:0000256" key="2">
    <source>
        <dbReference type="ARBA" id="ARBA00023125"/>
    </source>
</evidence>
<keyword evidence="1" id="KW-0805">Transcription regulation</keyword>
<dbReference type="Pfam" id="PF14525">
    <property type="entry name" value="AraC_binding_2"/>
    <property type="match status" value="1"/>
</dbReference>
<evidence type="ECO:0000256" key="3">
    <source>
        <dbReference type="ARBA" id="ARBA00023163"/>
    </source>
</evidence>
<proteinExistence type="predicted"/>
<keyword evidence="3" id="KW-0804">Transcription</keyword>
<keyword evidence="6" id="KW-1185">Reference proteome</keyword>
<dbReference type="RefSeq" id="WP_213555062.1">
    <property type="nucleotide sequence ID" value="NZ_JBHZDV010000012.1"/>
</dbReference>
<dbReference type="PROSITE" id="PS00041">
    <property type="entry name" value="HTH_ARAC_FAMILY_1"/>
    <property type="match status" value="1"/>
</dbReference>
<dbReference type="PRINTS" id="PR00032">
    <property type="entry name" value="HTHARAC"/>
</dbReference>
<dbReference type="SMART" id="SM00342">
    <property type="entry name" value="HTH_ARAC"/>
    <property type="match status" value="1"/>
</dbReference>
<dbReference type="Pfam" id="PF12833">
    <property type="entry name" value="HTH_18"/>
    <property type="match status" value="1"/>
</dbReference>
<dbReference type="Gene3D" id="1.10.10.60">
    <property type="entry name" value="Homeodomain-like"/>
    <property type="match status" value="1"/>
</dbReference>
<dbReference type="InterPro" id="IPR050204">
    <property type="entry name" value="AraC_XylS_family_regulators"/>
</dbReference>
<dbReference type="InterPro" id="IPR020449">
    <property type="entry name" value="Tscrpt_reg_AraC-type_HTH"/>
</dbReference>
<accession>A0ABX8CGE8</accession>
<gene>
    <name evidence="5" type="ORF">KHQ06_21365</name>
</gene>
<dbReference type="PROSITE" id="PS01124">
    <property type="entry name" value="HTH_ARAC_FAMILY_2"/>
    <property type="match status" value="1"/>
</dbReference>
<sequence length="320" mass="35037">MAVLLDAASCPIENRHDLVTDLAKSVALQVDAELLDPPERVVTRHEKWRLGVATLHRIQISAVRVRRTPAQVLRTPSSAVAVVLQKQAVRHHYQNGRHTVTAPGECAVWDFATPFEVGWDGLGESWCIAVPRDRLGLSSETLAAATGRLRHSPLHDMIAGQITELIEGAEALERDPAAVMVGQCCVEMVRALLLSASGPATTGDDTPAHQQAVVRDVQSYVRRHLNDPDLRVEQIAAAHNMSARYLYRLCAGAGIRLEQWIIGERLAAARALLVDPAHGGRTISAIAHTVGFRDATHFTRRFRAAYGMTPRDWRYAAATA</sequence>
<reference evidence="5 6" key="1">
    <citation type="submission" date="2021-04" db="EMBL/GenBank/DDBJ databases">
        <title>Nocardia tengchongensis.</title>
        <authorList>
            <person name="Zhuang k."/>
            <person name="Ran Y."/>
            <person name="Li W."/>
        </authorList>
    </citation>
    <scope>NUCLEOTIDE SEQUENCE [LARGE SCALE GENOMIC DNA]</scope>
    <source>
        <strain evidence="5 6">CFH S0057</strain>
    </source>
</reference>
<name>A0ABX8CGE8_9NOCA</name>
<keyword evidence="2" id="KW-0238">DNA-binding</keyword>
<dbReference type="InterPro" id="IPR035418">
    <property type="entry name" value="AraC-bd_2"/>
</dbReference>
<dbReference type="Proteomes" id="UP000683310">
    <property type="component" value="Chromosome"/>
</dbReference>
<evidence type="ECO:0000259" key="4">
    <source>
        <dbReference type="PROSITE" id="PS01124"/>
    </source>
</evidence>
<dbReference type="InterPro" id="IPR009057">
    <property type="entry name" value="Homeodomain-like_sf"/>
</dbReference>
<evidence type="ECO:0000256" key="1">
    <source>
        <dbReference type="ARBA" id="ARBA00023015"/>
    </source>
</evidence>
<feature type="domain" description="HTH araC/xylS-type" evidence="4">
    <location>
        <begin position="215"/>
        <end position="316"/>
    </location>
</feature>
<organism evidence="5 6">
    <name type="scientific">Nocardia tengchongensis</name>
    <dbReference type="NCBI Taxonomy" id="2055889"/>
    <lineage>
        <taxon>Bacteria</taxon>
        <taxon>Bacillati</taxon>
        <taxon>Actinomycetota</taxon>
        <taxon>Actinomycetes</taxon>
        <taxon>Mycobacteriales</taxon>
        <taxon>Nocardiaceae</taxon>
        <taxon>Nocardia</taxon>
    </lineage>
</organism>
<dbReference type="EMBL" id="CP074371">
    <property type="protein sequence ID" value="QVI19026.1"/>
    <property type="molecule type" value="Genomic_DNA"/>
</dbReference>
<dbReference type="SUPFAM" id="SSF46689">
    <property type="entry name" value="Homeodomain-like"/>
    <property type="match status" value="1"/>
</dbReference>
<dbReference type="InterPro" id="IPR018062">
    <property type="entry name" value="HTH_AraC-typ_CS"/>
</dbReference>